<dbReference type="AlphaFoldDB" id="A0A365H6Q0"/>
<organism evidence="2 3">
    <name type="scientific">Actinomadura craniellae</name>
    <dbReference type="NCBI Taxonomy" id="2231787"/>
    <lineage>
        <taxon>Bacteria</taxon>
        <taxon>Bacillati</taxon>
        <taxon>Actinomycetota</taxon>
        <taxon>Actinomycetes</taxon>
        <taxon>Streptosporangiales</taxon>
        <taxon>Thermomonosporaceae</taxon>
        <taxon>Actinomadura</taxon>
    </lineage>
</organism>
<sequence>MPDDLSVTRPHDARMADMAARFGVRPPKIKYRSVPSWQPEGVMVFFSGRRSKVWIDPRFDDLPPPVQEAELAYVAAMIALRKGIVLQTAVFGVLAAIGTLHVLVSLLGRGLPFLLGLLLAYVIFLPVTLVVSALNIYRVDRLVAKVCGLSTVSADLDYVSDNPPGIVLRMLGPGPARRAARLGLDRSREDLGG</sequence>
<reference evidence="2 3" key="1">
    <citation type="submission" date="2018-06" db="EMBL/GenBank/DDBJ databases">
        <title>Actinomadura craniellae sp. nov. isolated from marine sponge Craniella sp.</title>
        <authorList>
            <person name="Li L."/>
            <person name="Xu Q.H."/>
            <person name="Lin H.W."/>
            <person name="Lu Y.H."/>
        </authorList>
    </citation>
    <scope>NUCLEOTIDE SEQUENCE [LARGE SCALE GENOMIC DNA]</scope>
    <source>
        <strain evidence="2 3">LHW63021</strain>
    </source>
</reference>
<keyword evidence="3" id="KW-1185">Reference proteome</keyword>
<dbReference type="Proteomes" id="UP000251891">
    <property type="component" value="Unassembled WGS sequence"/>
</dbReference>
<feature type="transmembrane region" description="Helical" evidence="1">
    <location>
        <begin position="113"/>
        <end position="137"/>
    </location>
</feature>
<protein>
    <submittedName>
        <fullName evidence="2">Uncharacterized protein</fullName>
    </submittedName>
</protein>
<gene>
    <name evidence="2" type="ORF">DPM19_13795</name>
</gene>
<keyword evidence="1" id="KW-0812">Transmembrane</keyword>
<evidence type="ECO:0000313" key="2">
    <source>
        <dbReference type="EMBL" id="RAY14800.1"/>
    </source>
</evidence>
<evidence type="ECO:0000256" key="1">
    <source>
        <dbReference type="SAM" id="Phobius"/>
    </source>
</evidence>
<dbReference type="RefSeq" id="WP_111867142.1">
    <property type="nucleotide sequence ID" value="NZ_QLYX01000005.1"/>
</dbReference>
<dbReference type="EMBL" id="QLYX01000005">
    <property type="protein sequence ID" value="RAY14800.1"/>
    <property type="molecule type" value="Genomic_DNA"/>
</dbReference>
<accession>A0A365H6Q0</accession>
<keyword evidence="1" id="KW-1133">Transmembrane helix</keyword>
<comment type="caution">
    <text evidence="2">The sequence shown here is derived from an EMBL/GenBank/DDBJ whole genome shotgun (WGS) entry which is preliminary data.</text>
</comment>
<name>A0A365H6Q0_9ACTN</name>
<proteinExistence type="predicted"/>
<keyword evidence="1" id="KW-0472">Membrane</keyword>
<evidence type="ECO:0000313" key="3">
    <source>
        <dbReference type="Proteomes" id="UP000251891"/>
    </source>
</evidence>
<feature type="transmembrane region" description="Helical" evidence="1">
    <location>
        <begin position="84"/>
        <end position="107"/>
    </location>
</feature>